<evidence type="ECO:0000313" key="3">
    <source>
        <dbReference type="EMBL" id="QCE05132.1"/>
    </source>
</evidence>
<sequence length="115" mass="12532">MSDRNESVAELGLNLNLSPPRVVENRPQSPTPLPSVLPASPSNSCVSTELNQDDDKNNNNLGNPNNNPEAVSLIVVGCPNCLMYLMISEDKHQCPICKNTTLIHFPDGKNPVIRN</sequence>
<dbReference type="PANTHER" id="PTHR33177:SF74">
    <property type="entry name" value="PROTEIN GL2-INTERACTING REPRESSOR 1"/>
    <property type="match status" value="1"/>
</dbReference>
<evidence type="ECO:0000256" key="1">
    <source>
        <dbReference type="SAM" id="MobiDB-lite"/>
    </source>
</evidence>
<accession>A0A4D6MWX3</accession>
<dbReference type="Gramene" id="Vigun07g012000.1.v1.2">
    <property type="protein sequence ID" value="Vigun07g012000.1.v1.2.CDS.1"/>
    <property type="gene ID" value="Vigun07g012000.v1.2"/>
</dbReference>
<keyword evidence="4" id="KW-1185">Reference proteome</keyword>
<dbReference type="Proteomes" id="UP000501690">
    <property type="component" value="Linkage Group LG9"/>
</dbReference>
<dbReference type="EMBL" id="CP039353">
    <property type="protein sequence ID" value="QCE05132.1"/>
    <property type="molecule type" value="Genomic_DNA"/>
</dbReference>
<feature type="compositionally biased region" description="Polar residues" evidence="1">
    <location>
        <begin position="40"/>
        <end position="50"/>
    </location>
</feature>
<dbReference type="PANTHER" id="PTHR33177">
    <property type="entry name" value="PUTATIVE-RELATED"/>
    <property type="match status" value="1"/>
</dbReference>
<evidence type="ECO:0000313" key="4">
    <source>
        <dbReference type="Proteomes" id="UP000501690"/>
    </source>
</evidence>
<feature type="compositionally biased region" description="Low complexity" evidence="1">
    <location>
        <begin position="58"/>
        <end position="67"/>
    </location>
</feature>
<feature type="domain" description="GIR1-like zinc ribbon" evidence="2">
    <location>
        <begin position="72"/>
        <end position="105"/>
    </location>
</feature>
<dbReference type="Pfam" id="PF24747">
    <property type="entry name" value="Zn-ribbon_GIR1"/>
    <property type="match status" value="1"/>
</dbReference>
<dbReference type="InterPro" id="IPR055281">
    <property type="entry name" value="GIR1-2/SIED1"/>
</dbReference>
<gene>
    <name evidence="3" type="ORF">DEO72_LG9g132</name>
</gene>
<dbReference type="AlphaFoldDB" id="A0A4D6MWX3"/>
<dbReference type="InterPro" id="IPR056440">
    <property type="entry name" value="Zn-ribbon_GIR1"/>
</dbReference>
<protein>
    <recommendedName>
        <fullName evidence="2">GIR1-like zinc ribbon domain-containing protein</fullName>
    </recommendedName>
</protein>
<proteinExistence type="predicted"/>
<evidence type="ECO:0000259" key="2">
    <source>
        <dbReference type="Pfam" id="PF24747"/>
    </source>
</evidence>
<reference evidence="3 4" key="1">
    <citation type="submission" date="2019-04" db="EMBL/GenBank/DDBJ databases">
        <title>An improved genome assembly and genetic linkage map for asparagus bean, Vigna unguiculata ssp. sesquipedialis.</title>
        <authorList>
            <person name="Xia Q."/>
            <person name="Zhang R."/>
            <person name="Dong Y."/>
        </authorList>
    </citation>
    <scope>NUCLEOTIDE SEQUENCE [LARGE SCALE GENOMIC DNA]</scope>
    <source>
        <tissue evidence="3">Leaf</tissue>
    </source>
</reference>
<organism evidence="3 4">
    <name type="scientific">Vigna unguiculata</name>
    <name type="common">Cowpea</name>
    <dbReference type="NCBI Taxonomy" id="3917"/>
    <lineage>
        <taxon>Eukaryota</taxon>
        <taxon>Viridiplantae</taxon>
        <taxon>Streptophyta</taxon>
        <taxon>Embryophyta</taxon>
        <taxon>Tracheophyta</taxon>
        <taxon>Spermatophyta</taxon>
        <taxon>Magnoliopsida</taxon>
        <taxon>eudicotyledons</taxon>
        <taxon>Gunneridae</taxon>
        <taxon>Pentapetalae</taxon>
        <taxon>rosids</taxon>
        <taxon>fabids</taxon>
        <taxon>Fabales</taxon>
        <taxon>Fabaceae</taxon>
        <taxon>Papilionoideae</taxon>
        <taxon>50 kb inversion clade</taxon>
        <taxon>NPAAA clade</taxon>
        <taxon>indigoferoid/millettioid clade</taxon>
        <taxon>Phaseoleae</taxon>
        <taxon>Vigna</taxon>
    </lineage>
</organism>
<feature type="region of interest" description="Disordered" evidence="1">
    <location>
        <begin position="1"/>
        <end position="68"/>
    </location>
</feature>
<name>A0A4D6MWX3_VIGUN</name>
<dbReference type="OrthoDB" id="1930194at2759"/>